<evidence type="ECO:0000256" key="2">
    <source>
        <dbReference type="ARBA" id="ARBA00009525"/>
    </source>
</evidence>
<evidence type="ECO:0000256" key="1">
    <source>
        <dbReference type="ARBA" id="ARBA00004123"/>
    </source>
</evidence>
<evidence type="ECO:0000259" key="8">
    <source>
        <dbReference type="SMART" id="SM01030"/>
    </source>
</evidence>
<feature type="compositionally biased region" description="Acidic residues" evidence="7">
    <location>
        <begin position="97"/>
        <end position="106"/>
    </location>
</feature>
<evidence type="ECO:0000313" key="11">
    <source>
        <dbReference type="EMBL" id="KAF6150218.1"/>
    </source>
</evidence>
<reference evidence="11 12" key="1">
    <citation type="journal article" date="2020" name="IScience">
        <title>Genome Sequencing of the Endangered Kingdonia uniflora (Circaeasteraceae, Ranunculales) Reveals Potential Mechanisms of Evolutionary Specialization.</title>
        <authorList>
            <person name="Sun Y."/>
            <person name="Deng T."/>
            <person name="Zhang A."/>
            <person name="Moore M.J."/>
            <person name="Landis J.B."/>
            <person name="Lin N."/>
            <person name="Zhang H."/>
            <person name="Zhang X."/>
            <person name="Huang J."/>
            <person name="Zhang X."/>
            <person name="Sun H."/>
            <person name="Wang H."/>
        </authorList>
    </citation>
    <scope>NUCLEOTIDE SEQUENCE [LARGE SCALE GENOMIC DNA]</scope>
    <source>
        <strain evidence="11">TB1705</strain>
        <tissue evidence="11">Leaf</tissue>
    </source>
</reference>
<dbReference type="AlphaFoldDB" id="A0A7J7M618"/>
<dbReference type="FunFam" id="3.30.70.2460:FF:000001">
    <property type="entry name" value="DNA repair protein Rad4 family"/>
    <property type="match status" value="1"/>
</dbReference>
<dbReference type="Gene3D" id="3.90.260.10">
    <property type="entry name" value="Transglutaminase-like"/>
    <property type="match status" value="1"/>
</dbReference>
<dbReference type="GO" id="GO:0005737">
    <property type="term" value="C:cytoplasm"/>
    <property type="evidence" value="ECO:0007669"/>
    <property type="project" value="TreeGrafter"/>
</dbReference>
<dbReference type="GO" id="GO:0003684">
    <property type="term" value="F:damaged DNA binding"/>
    <property type="evidence" value="ECO:0007669"/>
    <property type="project" value="InterPro"/>
</dbReference>
<dbReference type="GO" id="GO:0003697">
    <property type="term" value="F:single-stranded DNA binding"/>
    <property type="evidence" value="ECO:0007669"/>
    <property type="project" value="TreeGrafter"/>
</dbReference>
<dbReference type="GO" id="GO:0071942">
    <property type="term" value="C:XPC complex"/>
    <property type="evidence" value="ECO:0007669"/>
    <property type="project" value="TreeGrafter"/>
</dbReference>
<dbReference type="Pfam" id="PF10403">
    <property type="entry name" value="BHD_1"/>
    <property type="match status" value="1"/>
</dbReference>
<dbReference type="InterPro" id="IPR018326">
    <property type="entry name" value="Rad4_beta-hairpin_dom1"/>
</dbReference>
<feature type="coiled-coil region" evidence="6">
    <location>
        <begin position="759"/>
        <end position="786"/>
    </location>
</feature>
<evidence type="ECO:0000256" key="6">
    <source>
        <dbReference type="SAM" id="Coils"/>
    </source>
</evidence>
<dbReference type="InterPro" id="IPR038765">
    <property type="entry name" value="Papain-like_cys_pep_sf"/>
</dbReference>
<gene>
    <name evidence="11" type="ORF">GIB67_000092</name>
</gene>
<evidence type="ECO:0000256" key="3">
    <source>
        <dbReference type="ARBA" id="ARBA00022763"/>
    </source>
</evidence>
<dbReference type="InterPro" id="IPR018327">
    <property type="entry name" value="BHD_2"/>
</dbReference>
<evidence type="ECO:0000256" key="4">
    <source>
        <dbReference type="ARBA" id="ARBA00023204"/>
    </source>
</evidence>
<evidence type="ECO:0000259" key="9">
    <source>
        <dbReference type="SMART" id="SM01031"/>
    </source>
</evidence>
<feature type="region of interest" description="Disordered" evidence="7">
    <location>
        <begin position="39"/>
        <end position="120"/>
    </location>
</feature>
<feature type="region of interest" description="Disordered" evidence="7">
    <location>
        <begin position="826"/>
        <end position="847"/>
    </location>
</feature>
<evidence type="ECO:0008006" key="13">
    <source>
        <dbReference type="Google" id="ProtNLM"/>
    </source>
</evidence>
<dbReference type="OrthoDB" id="300780at2759"/>
<keyword evidence="5" id="KW-0539">Nucleus</keyword>
<dbReference type="SUPFAM" id="SSF54001">
    <property type="entry name" value="Cysteine proteinases"/>
    <property type="match status" value="1"/>
</dbReference>
<feature type="domain" description="Rad4 beta-hairpin" evidence="8">
    <location>
        <begin position="572"/>
        <end position="619"/>
    </location>
</feature>
<evidence type="ECO:0000256" key="7">
    <source>
        <dbReference type="SAM" id="MobiDB-lite"/>
    </source>
</evidence>
<dbReference type="EMBL" id="JACGCM010001752">
    <property type="protein sequence ID" value="KAF6150218.1"/>
    <property type="molecule type" value="Genomic_DNA"/>
</dbReference>
<proteinExistence type="inferred from homology"/>
<comment type="similarity">
    <text evidence="2">Belongs to the XPC family.</text>
</comment>
<keyword evidence="4" id="KW-0234">DNA repair</keyword>
<evidence type="ECO:0000256" key="5">
    <source>
        <dbReference type="ARBA" id="ARBA00023242"/>
    </source>
</evidence>
<dbReference type="Gene3D" id="3.30.70.2460">
    <property type="entry name" value="Rad4, beta-hairpin domain BHD3"/>
    <property type="match status" value="1"/>
</dbReference>
<dbReference type="Pfam" id="PF10405">
    <property type="entry name" value="BHD_3"/>
    <property type="match status" value="1"/>
</dbReference>
<protein>
    <recommendedName>
        <fullName evidence="13">DNA repair protein RAD4</fullName>
    </recommendedName>
</protein>
<dbReference type="InterPro" id="IPR036985">
    <property type="entry name" value="Transglutaminase-like_sf"/>
</dbReference>
<feature type="domain" description="Rad4 beta-hairpin" evidence="9">
    <location>
        <begin position="621"/>
        <end position="685"/>
    </location>
</feature>
<feature type="domain" description="Rad4 beta-hairpin" evidence="10">
    <location>
        <begin position="692"/>
        <end position="766"/>
    </location>
</feature>
<dbReference type="SMART" id="SM01031">
    <property type="entry name" value="BHD_2"/>
    <property type="match status" value="1"/>
</dbReference>
<name>A0A7J7M618_9MAGN</name>
<organism evidence="11 12">
    <name type="scientific">Kingdonia uniflora</name>
    <dbReference type="NCBI Taxonomy" id="39325"/>
    <lineage>
        <taxon>Eukaryota</taxon>
        <taxon>Viridiplantae</taxon>
        <taxon>Streptophyta</taxon>
        <taxon>Embryophyta</taxon>
        <taxon>Tracheophyta</taxon>
        <taxon>Spermatophyta</taxon>
        <taxon>Magnoliopsida</taxon>
        <taxon>Ranunculales</taxon>
        <taxon>Circaeasteraceae</taxon>
        <taxon>Kingdonia</taxon>
    </lineage>
</organism>
<comment type="subcellular location">
    <subcellularLocation>
        <location evidence="1">Nucleus</location>
    </subcellularLocation>
</comment>
<dbReference type="PANTHER" id="PTHR12135">
    <property type="entry name" value="DNA REPAIR PROTEIN XP-C / RAD4"/>
    <property type="match status" value="1"/>
</dbReference>
<dbReference type="SMART" id="SM01030">
    <property type="entry name" value="BHD_1"/>
    <property type="match status" value="1"/>
</dbReference>
<dbReference type="Proteomes" id="UP000541444">
    <property type="component" value="Unassembled WGS sequence"/>
</dbReference>
<dbReference type="Pfam" id="PF03835">
    <property type="entry name" value="Rad4"/>
    <property type="match status" value="1"/>
</dbReference>
<dbReference type="SMART" id="SM01032">
    <property type="entry name" value="BHD_3"/>
    <property type="match status" value="1"/>
</dbReference>
<dbReference type="GO" id="GO:0000111">
    <property type="term" value="C:nucleotide-excision repair factor 2 complex"/>
    <property type="evidence" value="ECO:0007669"/>
    <property type="project" value="TreeGrafter"/>
</dbReference>
<dbReference type="InterPro" id="IPR018328">
    <property type="entry name" value="Rad4_beta-hairpin_dom3"/>
</dbReference>
<keyword evidence="12" id="KW-1185">Reference proteome</keyword>
<evidence type="ECO:0000313" key="12">
    <source>
        <dbReference type="Proteomes" id="UP000541444"/>
    </source>
</evidence>
<evidence type="ECO:0000259" key="10">
    <source>
        <dbReference type="SMART" id="SM01032"/>
    </source>
</evidence>
<dbReference type="InterPro" id="IPR042488">
    <property type="entry name" value="Rad4_BHD3_sf"/>
</dbReference>
<dbReference type="PANTHER" id="PTHR12135:SF0">
    <property type="entry name" value="DNA REPAIR PROTEIN COMPLEMENTING XP-C CELLS"/>
    <property type="match status" value="1"/>
</dbReference>
<dbReference type="GO" id="GO:0006289">
    <property type="term" value="P:nucleotide-excision repair"/>
    <property type="evidence" value="ECO:0007669"/>
    <property type="project" value="InterPro"/>
</dbReference>
<dbReference type="InterPro" id="IPR004583">
    <property type="entry name" value="DNA_repair_Rad4"/>
</dbReference>
<accession>A0A7J7M618</accession>
<sequence>MLFLRKALIVDNLCTLTDITKEAEGNLSEIINIRRSSEEKKKDSYLGSSNSDGTPDEALSGNGKQKEKTVVEYNTLVSGSLPPDKEGFTCSLSDIKEDTDEPDWEDGYIPTSDSKDRHPDNLAKGIVIEFDDSPSTSKRKPTRRASAEDKELAELAHKAHLLCLLARGRLVDSACGDPLIQASLLSLLPSRLLKIADLPKITADALLPLVNWFHSYFNVRSVGPSEKSFKLSLFRALENHEGTPEEVAALSVALFRALNLITRFVSILDVIPLKPGLCMSNLSKDAIGVEAGVFNSSTLMVTKRNQISPSPTKLNDHVDSLACNSSNVISQESLSIKGEGSKRKGDLEYELQLEMALSATAAGKLPCSSDDPSVRNIKKAKIEESSVSSQGIATAVGSRKVGAPLYWAEVFSGGENSTGKWVHVDSVNAIVDGEAKVEAAAAACRRFLRYVVAFAGNGAKDVTRRYCMKWYKIAAKRVCSHWWDKVLAPLRELESGATGGMVHLEAHPVNALKSPTVENHSTQDSNVRTVSRNSLEDMELETRALTEPLPTNQQVRLAFIWVDYFITYMSITTLIIQAYKTHHLYAMERWLTKYQLLHPKGPVLGYCSGYPVYPRTCVQTLQTKQRWLREGLQVKANESPAKVVKRSLKLSKQPQACEPGVSEEDNSDETFSLYGKWQTEPLDLPRAVNGIVPKNKRGQVDVWSEKCLPIGTSHLRFPRLVPVAKRLGVNFSPAMVGFEFRNGRSFPVYEGIVVCTEFKDAILEAYAEEEKRREAEEKKKSEAQALSRWYQLLSSMITRHRLDNAYGDGSSSSQLPHKNFNVHGNDDECGASITNRGNGEDKPFRQGYGDLWVGHEHTFPIEDQSFDEESSVTTKRCPCGFLIEVEEL</sequence>
<dbReference type="Pfam" id="PF10404">
    <property type="entry name" value="BHD_2"/>
    <property type="match status" value="1"/>
</dbReference>
<keyword evidence="6" id="KW-0175">Coiled coil</keyword>
<comment type="caution">
    <text evidence="11">The sequence shown here is derived from an EMBL/GenBank/DDBJ whole genome shotgun (WGS) entry which is preliminary data.</text>
</comment>
<dbReference type="GO" id="GO:0006298">
    <property type="term" value="P:mismatch repair"/>
    <property type="evidence" value="ECO:0007669"/>
    <property type="project" value="TreeGrafter"/>
</dbReference>
<dbReference type="InterPro" id="IPR018325">
    <property type="entry name" value="Rad4/PNGase_transGLS-fold"/>
</dbReference>
<keyword evidence="3" id="KW-0227">DNA damage</keyword>